<gene>
    <name evidence="1" type="ORF">NCTC10343_03996</name>
</gene>
<accession>A0A378Y3Z7</accession>
<organism evidence="1 2">
    <name type="scientific">Paenibacillus polymyxa</name>
    <name type="common">Bacillus polymyxa</name>
    <dbReference type="NCBI Taxonomy" id="1406"/>
    <lineage>
        <taxon>Bacteria</taxon>
        <taxon>Bacillati</taxon>
        <taxon>Bacillota</taxon>
        <taxon>Bacilli</taxon>
        <taxon>Bacillales</taxon>
        <taxon>Paenibacillaceae</taxon>
        <taxon>Paenibacillus</taxon>
    </lineage>
</organism>
<sequence>MSFSEIYDYKLRAYFNERISDLNHEDLFYSYPDQEQNLRILTLNINEQDHISLVRWHDLFDRSLFTKMDHPILSVTDAERLIRLLALIFNMFDIHKDAVYSRKNLCCVYYQYQISHVAERGNEYLLTSDRLSFLHHLLFELGLGDDIYDRLTIENSKMMYRMEDGQQYDLHILIDILHEHINKNEMDMDTRAALGKIKILQGELINFILGSHDVYDFPYDDFNKSFVEATRFIQAYNSNKNRLLEVLIDCINEHQSPTEQFISNMIMMNYSYFILKSNPSEITYFKCFCKKKPGVFMKVLSALLELRFFIDKSSFTNTGINYYLSRLKGVK</sequence>
<name>A0A378Y3Z7_PAEPO</name>
<dbReference type="EMBL" id="UGSC01000001">
    <property type="protein sequence ID" value="SUA71109.1"/>
    <property type="molecule type" value="Genomic_DNA"/>
</dbReference>
<dbReference type="GeneID" id="93347322"/>
<evidence type="ECO:0000313" key="1">
    <source>
        <dbReference type="EMBL" id="SUA71109.1"/>
    </source>
</evidence>
<dbReference type="Proteomes" id="UP000254400">
    <property type="component" value="Unassembled WGS sequence"/>
</dbReference>
<reference evidence="1 2" key="1">
    <citation type="submission" date="2018-06" db="EMBL/GenBank/DDBJ databases">
        <authorList>
            <consortium name="Pathogen Informatics"/>
            <person name="Doyle S."/>
        </authorList>
    </citation>
    <scope>NUCLEOTIDE SEQUENCE [LARGE SCALE GENOMIC DNA]</scope>
    <source>
        <strain evidence="1 2">NCTC10343</strain>
    </source>
</reference>
<dbReference type="RefSeq" id="WP_019688154.1">
    <property type="nucleotide sequence ID" value="NZ_CP036496.1"/>
</dbReference>
<proteinExistence type="predicted"/>
<dbReference type="AlphaFoldDB" id="A0A378Y3Z7"/>
<protein>
    <submittedName>
        <fullName evidence="1">Uncharacterized protein</fullName>
    </submittedName>
</protein>
<evidence type="ECO:0000313" key="2">
    <source>
        <dbReference type="Proteomes" id="UP000254400"/>
    </source>
</evidence>